<dbReference type="Pfam" id="PF13511">
    <property type="entry name" value="DUF4124"/>
    <property type="match status" value="1"/>
</dbReference>
<feature type="domain" description="DUF4124" evidence="3">
    <location>
        <begin position="10"/>
        <end position="62"/>
    </location>
</feature>
<evidence type="ECO:0000313" key="5">
    <source>
        <dbReference type="Proteomes" id="UP001597425"/>
    </source>
</evidence>
<feature type="compositionally biased region" description="Basic and acidic residues" evidence="1">
    <location>
        <begin position="69"/>
        <end position="81"/>
    </location>
</feature>
<gene>
    <name evidence="4" type="ORF">ACFSKX_17435</name>
</gene>
<evidence type="ECO:0000256" key="1">
    <source>
        <dbReference type="SAM" id="MobiDB-lite"/>
    </source>
</evidence>
<dbReference type="InterPro" id="IPR025392">
    <property type="entry name" value="DUF4124"/>
</dbReference>
<proteinExistence type="predicted"/>
<keyword evidence="2" id="KW-0732">Signal</keyword>
<evidence type="ECO:0000256" key="2">
    <source>
        <dbReference type="SAM" id="SignalP"/>
    </source>
</evidence>
<sequence length="144" mass="16678">MIKTGICTLAIALAAAASADELYRWVDEDGKVHFGDRPPMQAEADNIGDELQPINAADATRARKATQRGQRDDLQKNYESRKQRKQRQRQQQMARACQKARKRLRALQGRVAFVDENGKEIKTTERERQRMAEKLQREIRRVCR</sequence>
<keyword evidence="5" id="KW-1185">Reference proteome</keyword>
<feature type="signal peptide" evidence="2">
    <location>
        <begin position="1"/>
        <end position="19"/>
    </location>
</feature>
<organism evidence="4 5">
    <name type="scientific">Microbulbifer halophilus</name>
    <dbReference type="NCBI Taxonomy" id="453963"/>
    <lineage>
        <taxon>Bacteria</taxon>
        <taxon>Pseudomonadati</taxon>
        <taxon>Pseudomonadota</taxon>
        <taxon>Gammaproteobacteria</taxon>
        <taxon>Cellvibrionales</taxon>
        <taxon>Microbulbiferaceae</taxon>
        <taxon>Microbulbifer</taxon>
    </lineage>
</organism>
<feature type="chain" id="PRO_5045104511" evidence="2">
    <location>
        <begin position="20"/>
        <end position="144"/>
    </location>
</feature>
<feature type="region of interest" description="Disordered" evidence="1">
    <location>
        <begin position="58"/>
        <end position="97"/>
    </location>
</feature>
<evidence type="ECO:0000259" key="3">
    <source>
        <dbReference type="Pfam" id="PF13511"/>
    </source>
</evidence>
<comment type="caution">
    <text evidence="4">The sequence shown here is derived from an EMBL/GenBank/DDBJ whole genome shotgun (WGS) entry which is preliminary data.</text>
</comment>
<name>A0ABW5EGA7_9GAMM</name>
<dbReference type="EMBL" id="JBHUJD010000031">
    <property type="protein sequence ID" value="MFD2312207.1"/>
    <property type="molecule type" value="Genomic_DNA"/>
</dbReference>
<accession>A0ABW5EGA7</accession>
<dbReference type="RefSeq" id="WP_265721263.1">
    <property type="nucleotide sequence ID" value="NZ_JAPIVK010000009.1"/>
</dbReference>
<dbReference type="Proteomes" id="UP001597425">
    <property type="component" value="Unassembled WGS sequence"/>
</dbReference>
<reference evidence="5" key="1">
    <citation type="journal article" date="2019" name="Int. J. Syst. Evol. Microbiol.">
        <title>The Global Catalogue of Microorganisms (GCM) 10K type strain sequencing project: providing services to taxonomists for standard genome sequencing and annotation.</title>
        <authorList>
            <consortium name="The Broad Institute Genomics Platform"/>
            <consortium name="The Broad Institute Genome Sequencing Center for Infectious Disease"/>
            <person name="Wu L."/>
            <person name="Ma J."/>
        </authorList>
    </citation>
    <scope>NUCLEOTIDE SEQUENCE [LARGE SCALE GENOMIC DNA]</scope>
    <source>
        <strain evidence="5">KCTC 12848</strain>
    </source>
</reference>
<protein>
    <submittedName>
        <fullName evidence="4">DUF4124 domain-containing protein</fullName>
    </submittedName>
</protein>
<evidence type="ECO:0000313" key="4">
    <source>
        <dbReference type="EMBL" id="MFD2312207.1"/>
    </source>
</evidence>